<dbReference type="InterPro" id="IPR001261">
    <property type="entry name" value="ArgE/DapE_CS"/>
</dbReference>
<dbReference type="InterPro" id="IPR010169">
    <property type="entry name" value="AcOrn-deacetyl"/>
</dbReference>
<dbReference type="PROSITE" id="PS00759">
    <property type="entry name" value="ARGE_DAPE_CPG2_2"/>
    <property type="match status" value="1"/>
</dbReference>
<keyword evidence="3" id="KW-0963">Cytoplasm</keyword>
<keyword evidence="7 11" id="KW-0378">Hydrolase</keyword>
<keyword evidence="8" id="KW-0862">Zinc</keyword>
<comment type="cofactor">
    <cofactor evidence="1">
        <name>Zn(2+)</name>
        <dbReference type="ChEBI" id="CHEBI:29105"/>
    </cofactor>
</comment>
<feature type="domain" description="Peptidase M20 dimerisation" evidence="10">
    <location>
        <begin position="175"/>
        <end position="279"/>
    </location>
</feature>
<evidence type="ECO:0000256" key="1">
    <source>
        <dbReference type="ARBA" id="ARBA00001947"/>
    </source>
</evidence>
<dbReference type="InterPro" id="IPR050072">
    <property type="entry name" value="Peptidase_M20A"/>
</dbReference>
<dbReference type="InterPro" id="IPR002933">
    <property type="entry name" value="Peptidase_M20"/>
</dbReference>
<evidence type="ECO:0000256" key="8">
    <source>
        <dbReference type="ARBA" id="ARBA00022833"/>
    </source>
</evidence>
<dbReference type="GO" id="GO:0046872">
    <property type="term" value="F:metal ion binding"/>
    <property type="evidence" value="ECO:0007669"/>
    <property type="project" value="UniProtKB-KW"/>
</dbReference>
<dbReference type="CDD" id="cd03894">
    <property type="entry name" value="M20_ArgE"/>
    <property type="match status" value="1"/>
</dbReference>
<reference evidence="11 12" key="1">
    <citation type="submission" date="2020-08" db="EMBL/GenBank/DDBJ databases">
        <title>Genomic Encyclopedia of Type Strains, Phase IV (KMG-V): Genome sequencing to study the core and pangenomes of soil and plant-associated prokaryotes.</title>
        <authorList>
            <person name="Whitman W."/>
        </authorList>
    </citation>
    <scope>NUCLEOTIDE SEQUENCE [LARGE SCALE GENOMIC DNA]</scope>
    <source>
        <strain evidence="11 12">X5P2</strain>
    </source>
</reference>
<dbReference type="InterPro" id="IPR011650">
    <property type="entry name" value="Peptidase_M20_dimer"/>
</dbReference>
<dbReference type="EC" id="3.5.1.16" evidence="11"/>
<protein>
    <submittedName>
        <fullName evidence="11">Acetylornithine deacetylase</fullName>
        <ecNumber evidence="11">3.5.1.16</ecNumber>
    </submittedName>
</protein>
<dbReference type="Gene3D" id="3.30.70.360">
    <property type="match status" value="1"/>
</dbReference>
<evidence type="ECO:0000256" key="2">
    <source>
        <dbReference type="ARBA" id="ARBA00005691"/>
    </source>
</evidence>
<evidence type="ECO:0000256" key="6">
    <source>
        <dbReference type="ARBA" id="ARBA00022723"/>
    </source>
</evidence>
<keyword evidence="12" id="KW-1185">Reference proteome</keyword>
<keyword evidence="5" id="KW-0028">Amino-acid biosynthesis</keyword>
<keyword evidence="4" id="KW-0055">Arginine biosynthesis</keyword>
<dbReference type="RefSeq" id="WP_221304492.1">
    <property type="nucleotide sequence ID" value="NZ_JACHEB010000001.1"/>
</dbReference>
<comment type="caution">
    <text evidence="11">The sequence shown here is derived from an EMBL/GenBank/DDBJ whole genome shotgun (WGS) entry which is preliminary data.</text>
</comment>
<evidence type="ECO:0000256" key="3">
    <source>
        <dbReference type="ARBA" id="ARBA00022490"/>
    </source>
</evidence>
<evidence type="ECO:0000259" key="10">
    <source>
        <dbReference type="Pfam" id="PF07687"/>
    </source>
</evidence>
<evidence type="ECO:0000256" key="5">
    <source>
        <dbReference type="ARBA" id="ARBA00022605"/>
    </source>
</evidence>
<evidence type="ECO:0000313" key="11">
    <source>
        <dbReference type="EMBL" id="MBB5326467.1"/>
    </source>
</evidence>
<gene>
    <name evidence="11" type="ORF">HDF14_000061</name>
</gene>
<dbReference type="NCBIfam" id="TIGR01892">
    <property type="entry name" value="AcOrn-deacetyl"/>
    <property type="match status" value="1"/>
</dbReference>
<dbReference type="Pfam" id="PF07687">
    <property type="entry name" value="M20_dimer"/>
    <property type="match status" value="1"/>
</dbReference>
<sequence length="379" mass="41130">MMLPETLLGELVGIPSVSSMSNRAVVEWIQRVFEPLGWHHRLFRYEDAAGVEKLNLVVSPQPMGDGRIDAELAIVCHTDTVPFSAEWVEATELHEKDGMLHGCGACDVKGFLACMLAAVSGIKAEELKKRLCLVFTSDEEVGCRGARYLLSCDAMSARYAIVGEPTSLAPARAGKGYCLASIKVMGRAAHSAFPEAGRSAIFAAARLLREIEALGQQLMEDRNDAFSPPWTTLNVGEVHGGTAKNVVPAECSFLLEWRPIPTQRPEVVLERLRAIIDRIDTERGQEGIEIQVEVLRMDEGFETSVDSAVIRSVMKGSDSEIKTIAFGTEAPWLARMGAEAVVIGPGSMLTAHSPRECVPIAELDACVTILRRAIGELCG</sequence>
<keyword evidence="6" id="KW-0479">Metal-binding</keyword>
<dbReference type="SUPFAM" id="SSF55031">
    <property type="entry name" value="Bacterial exopeptidase dimerisation domain"/>
    <property type="match status" value="1"/>
</dbReference>
<proteinExistence type="inferred from homology"/>
<evidence type="ECO:0000256" key="4">
    <source>
        <dbReference type="ARBA" id="ARBA00022571"/>
    </source>
</evidence>
<dbReference type="PANTHER" id="PTHR43808:SF31">
    <property type="entry name" value="N-ACETYL-L-CITRULLINE DEACETYLASE"/>
    <property type="match status" value="1"/>
</dbReference>
<dbReference type="Pfam" id="PF01546">
    <property type="entry name" value="Peptidase_M20"/>
    <property type="match status" value="1"/>
</dbReference>
<dbReference type="EMBL" id="JACHEB010000001">
    <property type="protein sequence ID" value="MBB5326467.1"/>
    <property type="molecule type" value="Genomic_DNA"/>
</dbReference>
<keyword evidence="9" id="KW-0170">Cobalt</keyword>
<dbReference type="GO" id="GO:0006526">
    <property type="term" value="P:L-arginine biosynthetic process"/>
    <property type="evidence" value="ECO:0007669"/>
    <property type="project" value="UniProtKB-KW"/>
</dbReference>
<dbReference type="SUPFAM" id="SSF53187">
    <property type="entry name" value="Zn-dependent exopeptidases"/>
    <property type="match status" value="1"/>
</dbReference>
<dbReference type="GO" id="GO:0008777">
    <property type="term" value="F:acetylornithine deacetylase activity"/>
    <property type="evidence" value="ECO:0007669"/>
    <property type="project" value="UniProtKB-EC"/>
</dbReference>
<evidence type="ECO:0000313" key="12">
    <source>
        <dbReference type="Proteomes" id="UP000535182"/>
    </source>
</evidence>
<dbReference type="Proteomes" id="UP000535182">
    <property type="component" value="Unassembled WGS sequence"/>
</dbReference>
<dbReference type="AlphaFoldDB" id="A0A9X0U363"/>
<accession>A0A9X0U363</accession>
<evidence type="ECO:0000256" key="7">
    <source>
        <dbReference type="ARBA" id="ARBA00022801"/>
    </source>
</evidence>
<comment type="similarity">
    <text evidence="2">Belongs to the peptidase M20A family. ArgE subfamily.</text>
</comment>
<organism evidence="11 12">
    <name type="scientific">Tunturiibacter gelidiferens</name>
    <dbReference type="NCBI Taxonomy" id="3069689"/>
    <lineage>
        <taxon>Bacteria</taxon>
        <taxon>Pseudomonadati</taxon>
        <taxon>Acidobacteriota</taxon>
        <taxon>Terriglobia</taxon>
        <taxon>Terriglobales</taxon>
        <taxon>Acidobacteriaceae</taxon>
        <taxon>Tunturiibacter</taxon>
    </lineage>
</organism>
<dbReference type="InterPro" id="IPR036264">
    <property type="entry name" value="Bact_exopeptidase_dim_dom"/>
</dbReference>
<name>A0A9X0U363_9BACT</name>
<evidence type="ECO:0000256" key="9">
    <source>
        <dbReference type="ARBA" id="ARBA00023285"/>
    </source>
</evidence>
<dbReference type="Gene3D" id="3.40.630.10">
    <property type="entry name" value="Zn peptidases"/>
    <property type="match status" value="1"/>
</dbReference>
<dbReference type="PANTHER" id="PTHR43808">
    <property type="entry name" value="ACETYLORNITHINE DEACETYLASE"/>
    <property type="match status" value="1"/>
</dbReference>